<evidence type="ECO:0000256" key="6">
    <source>
        <dbReference type="ARBA" id="ARBA00023157"/>
    </source>
</evidence>
<dbReference type="InterPro" id="IPR007110">
    <property type="entry name" value="Ig-like_dom"/>
</dbReference>
<dbReference type="EMBL" id="CAJPVJ010000050">
    <property type="protein sequence ID" value="CAG2159647.1"/>
    <property type="molecule type" value="Genomic_DNA"/>
</dbReference>
<reference evidence="11" key="1">
    <citation type="submission" date="2020-11" db="EMBL/GenBank/DDBJ databases">
        <authorList>
            <person name="Tran Van P."/>
        </authorList>
    </citation>
    <scope>NUCLEOTIDE SEQUENCE</scope>
</reference>
<dbReference type="AlphaFoldDB" id="A0A7R9Q963"/>
<keyword evidence="8" id="KW-0393">Immunoglobulin domain</keyword>
<protein>
    <recommendedName>
        <fullName evidence="10">Ig-like domain-containing protein</fullName>
    </recommendedName>
</protein>
<dbReference type="InterPro" id="IPR036179">
    <property type="entry name" value="Ig-like_dom_sf"/>
</dbReference>
<feature type="domain" description="Ig-like" evidence="10">
    <location>
        <begin position="158"/>
        <end position="251"/>
    </location>
</feature>
<dbReference type="Gene3D" id="2.60.40.10">
    <property type="entry name" value="Immunoglobulins"/>
    <property type="match status" value="2"/>
</dbReference>
<keyword evidence="7" id="KW-0325">Glycoprotein</keyword>
<organism evidence="11">
    <name type="scientific">Oppiella nova</name>
    <dbReference type="NCBI Taxonomy" id="334625"/>
    <lineage>
        <taxon>Eukaryota</taxon>
        <taxon>Metazoa</taxon>
        <taxon>Ecdysozoa</taxon>
        <taxon>Arthropoda</taxon>
        <taxon>Chelicerata</taxon>
        <taxon>Arachnida</taxon>
        <taxon>Acari</taxon>
        <taxon>Acariformes</taxon>
        <taxon>Sarcoptiformes</taxon>
        <taxon>Oribatida</taxon>
        <taxon>Brachypylina</taxon>
        <taxon>Oppioidea</taxon>
        <taxon>Oppiidae</taxon>
        <taxon>Oppiella</taxon>
    </lineage>
</organism>
<dbReference type="SMART" id="SM00409">
    <property type="entry name" value="IG"/>
    <property type="match status" value="2"/>
</dbReference>
<evidence type="ECO:0000313" key="12">
    <source>
        <dbReference type="Proteomes" id="UP000728032"/>
    </source>
</evidence>
<keyword evidence="12" id="KW-1185">Reference proteome</keyword>
<keyword evidence="9" id="KW-0812">Transmembrane</keyword>
<evidence type="ECO:0000256" key="9">
    <source>
        <dbReference type="SAM" id="Phobius"/>
    </source>
</evidence>
<sequence>MNVKVITSGKGCKRGLTFYNYCLQVCQLCAYITCTLTMGLFGVINSKDVQSHDLPYFADRLNNITVAVGRDATFQCVVHNLKKEYQVVWFHKDRHTLLAMHDTVIFRSGRLSVTTHAANTFNLYIHDIREEDSGEYMCQINTNPMISQSGFLQVVVPPRFVQKFTSSDEEVREDSSVSLRCSASGFPKPDIKWRREDGQPINIQSNGTTKLSQKEIAVNGEYLNITKVTRLHMGAYICIANNGQTMPFVNV</sequence>
<accession>A0A7R9Q963</accession>
<dbReference type="FunFam" id="2.60.40.10:FF:000328">
    <property type="entry name" value="CLUMA_CG000981, isoform A"/>
    <property type="match status" value="1"/>
</dbReference>
<evidence type="ECO:0000256" key="3">
    <source>
        <dbReference type="ARBA" id="ARBA00022729"/>
    </source>
</evidence>
<dbReference type="InterPro" id="IPR051170">
    <property type="entry name" value="Neural/epithelial_adhesion"/>
</dbReference>
<keyword evidence="6" id="KW-1015">Disulfide bond</keyword>
<evidence type="ECO:0000256" key="4">
    <source>
        <dbReference type="ARBA" id="ARBA00022737"/>
    </source>
</evidence>
<keyword evidence="9" id="KW-1133">Transmembrane helix</keyword>
<dbReference type="InterPro" id="IPR013783">
    <property type="entry name" value="Ig-like_fold"/>
</dbReference>
<keyword evidence="4" id="KW-0677">Repeat</keyword>
<evidence type="ECO:0000313" key="11">
    <source>
        <dbReference type="EMBL" id="CAD7637107.1"/>
    </source>
</evidence>
<keyword evidence="3" id="KW-0732">Signal</keyword>
<dbReference type="OrthoDB" id="10012075at2759"/>
<dbReference type="Proteomes" id="UP000728032">
    <property type="component" value="Unassembled WGS sequence"/>
</dbReference>
<keyword evidence="2" id="KW-1003">Cell membrane</keyword>
<proteinExistence type="predicted"/>
<dbReference type="InterPro" id="IPR013106">
    <property type="entry name" value="Ig_V-set"/>
</dbReference>
<dbReference type="PANTHER" id="PTHR12231:SF253">
    <property type="entry name" value="DPR-INTERACTING PROTEIN ETA, ISOFORM B-RELATED"/>
    <property type="match status" value="1"/>
</dbReference>
<dbReference type="GO" id="GO:0043005">
    <property type="term" value="C:neuron projection"/>
    <property type="evidence" value="ECO:0007669"/>
    <property type="project" value="TreeGrafter"/>
</dbReference>
<dbReference type="Pfam" id="PF07686">
    <property type="entry name" value="V-set"/>
    <property type="match status" value="1"/>
</dbReference>
<evidence type="ECO:0000256" key="8">
    <source>
        <dbReference type="ARBA" id="ARBA00023319"/>
    </source>
</evidence>
<evidence type="ECO:0000259" key="10">
    <source>
        <dbReference type="PROSITE" id="PS50835"/>
    </source>
</evidence>
<name>A0A7R9Q963_9ACAR</name>
<dbReference type="GO" id="GO:0005886">
    <property type="term" value="C:plasma membrane"/>
    <property type="evidence" value="ECO:0007669"/>
    <property type="project" value="UniProtKB-SubCell"/>
</dbReference>
<keyword evidence="5 9" id="KW-0472">Membrane</keyword>
<dbReference type="PROSITE" id="PS50835">
    <property type="entry name" value="IG_LIKE"/>
    <property type="match status" value="2"/>
</dbReference>
<dbReference type="InterPro" id="IPR003598">
    <property type="entry name" value="Ig_sub2"/>
</dbReference>
<evidence type="ECO:0000256" key="7">
    <source>
        <dbReference type="ARBA" id="ARBA00023180"/>
    </source>
</evidence>
<comment type="subcellular location">
    <subcellularLocation>
        <location evidence="1">Cell membrane</location>
    </subcellularLocation>
</comment>
<feature type="domain" description="Ig-like" evidence="10">
    <location>
        <begin position="55"/>
        <end position="153"/>
    </location>
</feature>
<dbReference type="SMART" id="SM00408">
    <property type="entry name" value="IGc2"/>
    <property type="match status" value="2"/>
</dbReference>
<dbReference type="EMBL" id="OC914875">
    <property type="protein sequence ID" value="CAD7637107.1"/>
    <property type="molecule type" value="Genomic_DNA"/>
</dbReference>
<dbReference type="PANTHER" id="PTHR12231">
    <property type="entry name" value="CTX-RELATED TYPE I TRANSMEMBRANE PROTEIN"/>
    <property type="match status" value="1"/>
</dbReference>
<evidence type="ECO:0000256" key="5">
    <source>
        <dbReference type="ARBA" id="ARBA00023136"/>
    </source>
</evidence>
<evidence type="ECO:0000256" key="2">
    <source>
        <dbReference type="ARBA" id="ARBA00022475"/>
    </source>
</evidence>
<feature type="transmembrane region" description="Helical" evidence="9">
    <location>
        <begin position="21"/>
        <end position="44"/>
    </location>
</feature>
<dbReference type="InterPro" id="IPR003599">
    <property type="entry name" value="Ig_sub"/>
</dbReference>
<gene>
    <name evidence="11" type="ORF">ONB1V03_LOCUS614</name>
</gene>
<evidence type="ECO:0000256" key="1">
    <source>
        <dbReference type="ARBA" id="ARBA00004236"/>
    </source>
</evidence>
<dbReference type="Pfam" id="PF13927">
    <property type="entry name" value="Ig_3"/>
    <property type="match status" value="1"/>
</dbReference>
<dbReference type="SUPFAM" id="SSF48726">
    <property type="entry name" value="Immunoglobulin"/>
    <property type="match status" value="2"/>
</dbReference>